<dbReference type="SUPFAM" id="SSF103247">
    <property type="entry name" value="TT1751-like"/>
    <property type="match status" value="1"/>
</dbReference>
<reference evidence="3" key="1">
    <citation type="journal article" date="2019" name="Int. J. Syst. Evol. Microbiol.">
        <title>The Global Catalogue of Microorganisms (GCM) 10K type strain sequencing project: providing services to taxonomists for standard genome sequencing and annotation.</title>
        <authorList>
            <consortium name="The Broad Institute Genomics Platform"/>
            <consortium name="The Broad Institute Genome Sequencing Center for Infectious Disease"/>
            <person name="Wu L."/>
            <person name="Ma J."/>
        </authorList>
    </citation>
    <scope>NUCLEOTIDE SEQUENCE [LARGE SCALE GENOMIC DNA]</scope>
    <source>
        <strain evidence="3">CGMCC 1.15790</strain>
    </source>
</reference>
<sequence length="127" mass="14704">MYHYTKESRFSMEETIARVKEQLQKQKFGVLWEFSIQETLQKKGFDFKEPYTVLEVCNPGEASQILAESKLAGYFLPCKIVVYEDGGKVHVGMVKLTLLFEHLENETLANIARDIEKQLRDVIDQSV</sequence>
<dbReference type="Proteomes" id="UP001596143">
    <property type="component" value="Unassembled WGS sequence"/>
</dbReference>
<name>A0ABW0U4A9_9BACI</name>
<dbReference type="InterPro" id="IPR005180">
    <property type="entry name" value="DUF302"/>
</dbReference>
<keyword evidence="3" id="KW-1185">Reference proteome</keyword>
<dbReference type="Pfam" id="PF03625">
    <property type="entry name" value="DUF302"/>
    <property type="match status" value="1"/>
</dbReference>
<evidence type="ECO:0000313" key="3">
    <source>
        <dbReference type="Proteomes" id="UP001596143"/>
    </source>
</evidence>
<evidence type="ECO:0000259" key="1">
    <source>
        <dbReference type="Pfam" id="PF03625"/>
    </source>
</evidence>
<comment type="caution">
    <text evidence="2">The sequence shown here is derived from an EMBL/GenBank/DDBJ whole genome shotgun (WGS) entry which is preliminary data.</text>
</comment>
<dbReference type="CDD" id="cd14797">
    <property type="entry name" value="DUF302"/>
    <property type="match status" value="1"/>
</dbReference>
<dbReference type="PIRSF" id="PIRSF021774">
    <property type="entry name" value="UCP021774"/>
    <property type="match status" value="1"/>
</dbReference>
<dbReference type="InterPro" id="IPR035923">
    <property type="entry name" value="TT1751-like_sf"/>
</dbReference>
<organism evidence="2 3">
    <name type="scientific">Aliibacillus thermotolerans</name>
    <dbReference type="NCBI Taxonomy" id="1834418"/>
    <lineage>
        <taxon>Bacteria</taxon>
        <taxon>Bacillati</taxon>
        <taxon>Bacillota</taxon>
        <taxon>Bacilli</taxon>
        <taxon>Bacillales</taxon>
        <taxon>Bacillaceae</taxon>
        <taxon>Aliibacillus</taxon>
    </lineage>
</organism>
<dbReference type="EMBL" id="JBHSPF010000012">
    <property type="protein sequence ID" value="MFC5627686.1"/>
    <property type="molecule type" value="Genomic_DNA"/>
</dbReference>
<dbReference type="PANTHER" id="PTHR38342">
    <property type="entry name" value="SLR5037 PROTEIN"/>
    <property type="match status" value="1"/>
</dbReference>
<accession>A0ABW0U4A9</accession>
<protein>
    <submittedName>
        <fullName evidence="2">DUF302 domain-containing protein</fullName>
    </submittedName>
</protein>
<proteinExistence type="predicted"/>
<gene>
    <name evidence="2" type="ORF">ACFPTR_02075</name>
</gene>
<feature type="domain" description="DUF302" evidence="1">
    <location>
        <begin position="36"/>
        <end position="95"/>
    </location>
</feature>
<dbReference type="PANTHER" id="PTHR38342:SF1">
    <property type="entry name" value="SLR5037 PROTEIN"/>
    <property type="match status" value="1"/>
</dbReference>
<dbReference type="Gene3D" id="3.30.310.70">
    <property type="entry name" value="TT1751-like domain"/>
    <property type="match status" value="1"/>
</dbReference>
<dbReference type="InterPro" id="IPR016796">
    <property type="entry name" value="UCP021774"/>
</dbReference>
<evidence type="ECO:0000313" key="2">
    <source>
        <dbReference type="EMBL" id="MFC5627686.1"/>
    </source>
</evidence>
<dbReference type="RefSeq" id="WP_270895269.1">
    <property type="nucleotide sequence ID" value="NZ_JBHSPF010000012.1"/>
</dbReference>